<evidence type="ECO:0000313" key="2">
    <source>
        <dbReference type="Proteomes" id="UP000077266"/>
    </source>
</evidence>
<feature type="non-terminal residue" evidence="1">
    <location>
        <position position="1"/>
    </location>
</feature>
<protein>
    <submittedName>
        <fullName evidence="1">Uncharacterized protein</fullName>
    </submittedName>
</protein>
<dbReference type="OrthoDB" id="2676448at2759"/>
<proteinExistence type="predicted"/>
<dbReference type="Proteomes" id="UP000077266">
    <property type="component" value="Unassembled WGS sequence"/>
</dbReference>
<reference evidence="1 2" key="1">
    <citation type="journal article" date="2016" name="Mol. Biol. Evol.">
        <title>Comparative Genomics of Early-Diverging Mushroom-Forming Fungi Provides Insights into the Origins of Lignocellulose Decay Capabilities.</title>
        <authorList>
            <person name="Nagy L.G."/>
            <person name="Riley R."/>
            <person name="Tritt A."/>
            <person name="Adam C."/>
            <person name="Daum C."/>
            <person name="Floudas D."/>
            <person name="Sun H."/>
            <person name="Yadav J.S."/>
            <person name="Pangilinan J."/>
            <person name="Larsson K.H."/>
            <person name="Matsuura K."/>
            <person name="Barry K."/>
            <person name="Labutti K."/>
            <person name="Kuo R."/>
            <person name="Ohm R.A."/>
            <person name="Bhattacharya S.S."/>
            <person name="Shirouzu T."/>
            <person name="Yoshinaga Y."/>
            <person name="Martin F.M."/>
            <person name="Grigoriev I.V."/>
            <person name="Hibbett D.S."/>
        </authorList>
    </citation>
    <scope>NUCLEOTIDE SEQUENCE [LARGE SCALE GENOMIC DNA]</scope>
    <source>
        <strain evidence="1 2">HHB12029</strain>
    </source>
</reference>
<dbReference type="InParanoid" id="A0A166AKC7"/>
<feature type="non-terminal residue" evidence="1">
    <location>
        <position position="132"/>
    </location>
</feature>
<dbReference type="EMBL" id="KV426002">
    <property type="protein sequence ID" value="KZV92759.1"/>
    <property type="molecule type" value="Genomic_DNA"/>
</dbReference>
<gene>
    <name evidence="1" type="ORF">EXIGLDRAFT_597691</name>
</gene>
<evidence type="ECO:0000313" key="1">
    <source>
        <dbReference type="EMBL" id="KZV92759.1"/>
    </source>
</evidence>
<dbReference type="STRING" id="1314781.A0A166AKC7"/>
<accession>A0A166AKC7</accession>
<sequence>ARKDAYDKYMKTAESVVALETVLGITVRWDPDSREFQDTVAQMAERDWRRALDRLELLMVQRMFELAKTHAFGTGYKLRQAIGKGLKSRSQAIRTAVARYNALAQELKPPAPTVDFATLMEWTELQEFELLR</sequence>
<dbReference type="AlphaFoldDB" id="A0A166AKC7"/>
<keyword evidence="2" id="KW-1185">Reference proteome</keyword>
<organism evidence="1 2">
    <name type="scientific">Exidia glandulosa HHB12029</name>
    <dbReference type="NCBI Taxonomy" id="1314781"/>
    <lineage>
        <taxon>Eukaryota</taxon>
        <taxon>Fungi</taxon>
        <taxon>Dikarya</taxon>
        <taxon>Basidiomycota</taxon>
        <taxon>Agaricomycotina</taxon>
        <taxon>Agaricomycetes</taxon>
        <taxon>Auriculariales</taxon>
        <taxon>Exidiaceae</taxon>
        <taxon>Exidia</taxon>
    </lineage>
</organism>
<name>A0A166AKC7_EXIGL</name>